<organism evidence="1">
    <name type="scientific">marine metagenome</name>
    <dbReference type="NCBI Taxonomy" id="408172"/>
    <lineage>
        <taxon>unclassified sequences</taxon>
        <taxon>metagenomes</taxon>
        <taxon>ecological metagenomes</taxon>
    </lineage>
</organism>
<proteinExistence type="predicted"/>
<protein>
    <submittedName>
        <fullName evidence="1">Uncharacterized protein</fullName>
    </submittedName>
</protein>
<sequence length="21" mass="2581">YISEEKRKKFLEEVKKTAIKL</sequence>
<feature type="non-terminal residue" evidence="1">
    <location>
        <position position="1"/>
    </location>
</feature>
<gene>
    <name evidence="1" type="ORF">METZ01_LOCUS357812</name>
</gene>
<name>A0A382S731_9ZZZZ</name>
<dbReference type="EMBL" id="UINC01126462">
    <property type="protein sequence ID" value="SVD04958.1"/>
    <property type="molecule type" value="Genomic_DNA"/>
</dbReference>
<evidence type="ECO:0000313" key="1">
    <source>
        <dbReference type="EMBL" id="SVD04958.1"/>
    </source>
</evidence>
<accession>A0A382S731</accession>
<reference evidence="1" key="1">
    <citation type="submission" date="2018-05" db="EMBL/GenBank/DDBJ databases">
        <authorList>
            <person name="Lanie J.A."/>
            <person name="Ng W.-L."/>
            <person name="Kazmierczak K.M."/>
            <person name="Andrzejewski T.M."/>
            <person name="Davidsen T.M."/>
            <person name="Wayne K.J."/>
            <person name="Tettelin H."/>
            <person name="Glass J.I."/>
            <person name="Rusch D."/>
            <person name="Podicherti R."/>
            <person name="Tsui H.-C.T."/>
            <person name="Winkler M.E."/>
        </authorList>
    </citation>
    <scope>NUCLEOTIDE SEQUENCE</scope>
</reference>
<dbReference type="AlphaFoldDB" id="A0A382S731"/>